<protein>
    <recommendedName>
        <fullName evidence="1">AAA domain-containing protein</fullName>
    </recommendedName>
</protein>
<proteinExistence type="predicted"/>
<evidence type="ECO:0000313" key="2">
    <source>
        <dbReference type="EMBL" id="AZR73387.1"/>
    </source>
</evidence>
<evidence type="ECO:0000259" key="1">
    <source>
        <dbReference type="Pfam" id="PF13614"/>
    </source>
</evidence>
<reference evidence="2 3" key="1">
    <citation type="submission" date="2016-07" db="EMBL/GenBank/DDBJ databases">
        <title>Genome and transcriptome analysis of iron-reducing fermentative bacteria Anoxybacter fermentans.</title>
        <authorList>
            <person name="Zeng X."/>
            <person name="Shao Z."/>
        </authorList>
    </citation>
    <scope>NUCLEOTIDE SEQUENCE [LARGE SCALE GENOMIC DNA]</scope>
    <source>
        <strain evidence="2 3">DY22613</strain>
    </source>
</reference>
<dbReference type="KEGG" id="aft:BBF96_08330"/>
<sequence>MINSLVCQSSLEEILNDFKIKNKIDDFKVIVNSWGALDVFIQSNEDEKVLEDLLENKIREKILCQFIFPDNLRPISSIKIFTKEEREYDSYLDSILAGTYLPPKRRRLETWFIERQKRQKEVPIIVFYSYKGGVGRTTALIFSALKLAQMGKKVAVIDFDLEAPGIDSLFLENKNSRGVVDYLIEKPYLKDNLDPKQYIYEVDSELIGTVGSGSIYVMPAGKIDEYYIEKLSHIDFDALVEEDNLLENLVDDIIEYTKADIIFVDSRTGINEIGGSLFFYLADVICTIFQNNEQNKQGLKILGNHLKNYQEWVNASLLWVHSIIGESGNIEVDRKFQKEMKEFVKEIDFNKKDFEGRYFEIPRISELERLNRDLLLSEKILGLMKYYEKLAYLFKSYIKEDRGFNTELARKILNQFFDEDFRDVTDKKYFMPISKYRDIISEKNIIIYGIKGSGKRTLYNYLKNNFILLKDYFKIEKSIERKIVEFTIDELNKIEDEIDEISKISNIQDKSKLDKKKKVYIYKKIAEKIEDPEFVKFDEFDSENNDLFKILEKINFQYYISIDVSNQFHWELLNILLSNFPVNIKVFVNGFVRNKLPGNFKHVILRWNKKDLYSMLLKRVINCSPELLNELETKWRKIDDFRVLYRESNFGYIPNPDEDILRFMISELFGERVSLGSNNLTYDWLYNTLAKKDRAVPGALLQFVRRVLNKIKEKVHNQPDFYEKHPNYLPLYALTEEELEECLQNL</sequence>
<dbReference type="InterPro" id="IPR027417">
    <property type="entry name" value="P-loop_NTPase"/>
</dbReference>
<dbReference type="InterPro" id="IPR050678">
    <property type="entry name" value="DNA_Partitioning_ATPase"/>
</dbReference>
<dbReference type="NCBIfam" id="NF047398">
    <property type="entry name" value="AAA_KGGVGR"/>
    <property type="match status" value="1"/>
</dbReference>
<dbReference type="OrthoDB" id="580767at2"/>
<evidence type="ECO:0000313" key="3">
    <source>
        <dbReference type="Proteomes" id="UP000267250"/>
    </source>
</evidence>
<dbReference type="Gene3D" id="3.40.50.300">
    <property type="entry name" value="P-loop containing nucleotide triphosphate hydrolases"/>
    <property type="match status" value="1"/>
</dbReference>
<dbReference type="EMBL" id="CP016379">
    <property type="protein sequence ID" value="AZR73387.1"/>
    <property type="molecule type" value="Genomic_DNA"/>
</dbReference>
<dbReference type="AlphaFoldDB" id="A0A3Q9HQE3"/>
<organism evidence="2 3">
    <name type="scientific">Anoxybacter fermentans</name>
    <dbReference type="NCBI Taxonomy" id="1323375"/>
    <lineage>
        <taxon>Bacteria</taxon>
        <taxon>Bacillati</taxon>
        <taxon>Bacillota</taxon>
        <taxon>Clostridia</taxon>
        <taxon>Halanaerobiales</taxon>
        <taxon>Anoxybacter</taxon>
    </lineage>
</organism>
<keyword evidence="3" id="KW-1185">Reference proteome</keyword>
<dbReference type="InterPro" id="IPR025669">
    <property type="entry name" value="AAA_dom"/>
</dbReference>
<dbReference type="PANTHER" id="PTHR13696:SF52">
    <property type="entry name" value="PARA FAMILY PROTEIN CT_582"/>
    <property type="match status" value="1"/>
</dbReference>
<dbReference type="RefSeq" id="WP_127016724.1">
    <property type="nucleotide sequence ID" value="NZ_CP016379.1"/>
</dbReference>
<dbReference type="SUPFAM" id="SSF52540">
    <property type="entry name" value="P-loop containing nucleoside triphosphate hydrolases"/>
    <property type="match status" value="1"/>
</dbReference>
<dbReference type="Pfam" id="PF13614">
    <property type="entry name" value="AAA_31"/>
    <property type="match status" value="1"/>
</dbReference>
<dbReference type="PANTHER" id="PTHR13696">
    <property type="entry name" value="P-LOOP CONTAINING NUCLEOSIDE TRIPHOSPHATE HYDROLASE"/>
    <property type="match status" value="1"/>
</dbReference>
<feature type="domain" description="AAA" evidence="1">
    <location>
        <begin position="124"/>
        <end position="317"/>
    </location>
</feature>
<gene>
    <name evidence="2" type="ORF">BBF96_08330</name>
</gene>
<accession>A0A3Q9HQE3</accession>
<dbReference type="Proteomes" id="UP000267250">
    <property type="component" value="Chromosome"/>
</dbReference>
<name>A0A3Q9HQE3_9FIRM</name>